<dbReference type="EMBL" id="CM056781">
    <property type="protein sequence ID" value="KAJ8734487.1"/>
    <property type="molecule type" value="Genomic_DNA"/>
</dbReference>
<organism evidence="1 2">
    <name type="scientific">Mythimna loreyi</name>
    <dbReference type="NCBI Taxonomy" id="667449"/>
    <lineage>
        <taxon>Eukaryota</taxon>
        <taxon>Metazoa</taxon>
        <taxon>Ecdysozoa</taxon>
        <taxon>Arthropoda</taxon>
        <taxon>Hexapoda</taxon>
        <taxon>Insecta</taxon>
        <taxon>Pterygota</taxon>
        <taxon>Neoptera</taxon>
        <taxon>Endopterygota</taxon>
        <taxon>Lepidoptera</taxon>
        <taxon>Glossata</taxon>
        <taxon>Ditrysia</taxon>
        <taxon>Noctuoidea</taxon>
        <taxon>Noctuidae</taxon>
        <taxon>Noctuinae</taxon>
        <taxon>Hadenini</taxon>
        <taxon>Mythimna</taxon>
    </lineage>
</organism>
<proteinExistence type="predicted"/>
<sequence>MSGNTEPTSNSIKFAPMPMSALLANLMPFQNPEQSPDASFSSGDDSDNSFSETVAKKPSPAKKINKDYYTPTVKPKPKDIKAFASEKKPVYNEHDKENNSRNSWVPHQTYPTKENHDNNIKSAHKNINTIAHSNTESKPNFDTNAEAKKHNVLMQQNNRNTKSQNSCVKKTPEMVKVPSSGQKLKSATPKIKSGIRKFTPGSKQSQKKTPQKALIQNRDRVRVELFSQNPSKDDPQCPPPRAEPAPVHAPVPETPLNRKMPASYVATPSYPQGVVNHSNKVLFKTTCIKDKKYMFIKKLGTGGSSEVYKVLEVGTSCEYAVKCVYLATDPELAQGYINEVRLLRELQNSDRVIRLYDYEYDRNNQFLRMVLEVGETDLSSFLKARGAGLPPALVLHYWEEMLHAVNYIHEHGVIHADLKPANFLLVCGRLKLIDFGIASAISSDATSVVRSQATGTYSYISPEALMGGAGGYGVANGDGSAPIKISFRSDVWSLGCILYSMVYGRTPFGHIPNLAKLAAVLDPNHRIDYPPVEHLPRTLIAALKWCLTYNARARPSVRELLSIPYLQPSSRAPLPQQLLDKLQPLVTPQEFRLLQRAQL</sequence>
<name>A0ACC2R5L9_9NEOP</name>
<keyword evidence="2" id="KW-1185">Reference proteome</keyword>
<dbReference type="Proteomes" id="UP001231649">
    <property type="component" value="Chromosome 5"/>
</dbReference>
<gene>
    <name evidence="1" type="ORF">PYW08_013737</name>
</gene>
<protein>
    <submittedName>
        <fullName evidence="1">Uncharacterized protein</fullName>
    </submittedName>
</protein>
<comment type="caution">
    <text evidence="1">The sequence shown here is derived from an EMBL/GenBank/DDBJ whole genome shotgun (WGS) entry which is preliminary data.</text>
</comment>
<accession>A0ACC2R5L9</accession>
<evidence type="ECO:0000313" key="2">
    <source>
        <dbReference type="Proteomes" id="UP001231649"/>
    </source>
</evidence>
<reference evidence="1" key="1">
    <citation type="submission" date="2023-03" db="EMBL/GenBank/DDBJ databases">
        <title>Chromosome-level genomes of two armyworms, Mythimna separata and Mythimna loreyi, provide insights into the biosynthesis and reception of sex pheromones.</title>
        <authorList>
            <person name="Zhao H."/>
        </authorList>
    </citation>
    <scope>NUCLEOTIDE SEQUENCE</scope>
    <source>
        <strain evidence="1">BeijingLab</strain>
    </source>
</reference>
<evidence type="ECO:0000313" key="1">
    <source>
        <dbReference type="EMBL" id="KAJ8734487.1"/>
    </source>
</evidence>